<sequence>MTLKLLAAAALVALPVYSFSQTFDCSAYSNVADNMACKNPAIQQQKATYENMLMQLRRANPEANRAIAQIDRQKKLEVQAQCQDARCVSAWYDAQMAALRDGTWAPKPPPPVQRAPHPISNEERNGLPAAGKSAPQELRDHPQPPKVLAPKPSAQPKPEPMVVSEEDKAQMADVVTRFWTGKKCADFRGLMAKGTWDALAENLGASDDAICRTYESMHAKVQRVQITRFKAEAKGVEVESEVFLAGGVSMSQSDYLEKDSGTWKFGSRPSSRPSR</sequence>
<feature type="chain" id="PRO_5046429973" description="DUF4878 domain-containing protein" evidence="2">
    <location>
        <begin position="21"/>
        <end position="275"/>
    </location>
</feature>
<evidence type="ECO:0000313" key="3">
    <source>
        <dbReference type="EMBL" id="MDD2179691.1"/>
    </source>
</evidence>
<name>A0ABT5S2N8_9BURK</name>
<accession>A0ABT5S2N8</accession>
<proteinExistence type="predicted"/>
<protein>
    <recommendedName>
        <fullName evidence="5">DUF4878 domain-containing protein</fullName>
    </recommendedName>
</protein>
<organism evidence="3 4">
    <name type="scientific">Acidovorax benzenivorans</name>
    <dbReference type="NCBI Taxonomy" id="2987520"/>
    <lineage>
        <taxon>Bacteria</taxon>
        <taxon>Pseudomonadati</taxon>
        <taxon>Pseudomonadota</taxon>
        <taxon>Betaproteobacteria</taxon>
        <taxon>Burkholderiales</taxon>
        <taxon>Comamonadaceae</taxon>
        <taxon>Acidovorax</taxon>
    </lineage>
</organism>
<keyword evidence="4" id="KW-1185">Reference proteome</keyword>
<feature type="region of interest" description="Disordered" evidence="1">
    <location>
        <begin position="102"/>
        <end position="167"/>
    </location>
</feature>
<feature type="signal peptide" evidence="2">
    <location>
        <begin position="1"/>
        <end position="20"/>
    </location>
</feature>
<evidence type="ECO:0000256" key="1">
    <source>
        <dbReference type="SAM" id="MobiDB-lite"/>
    </source>
</evidence>
<dbReference type="Proteomes" id="UP001148932">
    <property type="component" value="Unassembled WGS sequence"/>
</dbReference>
<reference evidence="3" key="1">
    <citation type="submission" date="2022-10" db="EMBL/GenBank/DDBJ databases">
        <title>Description of microaerobic benzene degrading bacteria.</title>
        <authorList>
            <person name="Bedics A."/>
            <person name="Tancsics A."/>
            <person name="Banerjee S."/>
        </authorList>
    </citation>
    <scope>NUCLEOTIDE SEQUENCE</scope>
    <source>
        <strain evidence="3">D2M1</strain>
    </source>
</reference>
<evidence type="ECO:0000313" key="4">
    <source>
        <dbReference type="Proteomes" id="UP001148932"/>
    </source>
</evidence>
<evidence type="ECO:0000256" key="2">
    <source>
        <dbReference type="SAM" id="SignalP"/>
    </source>
</evidence>
<gene>
    <name evidence="3" type="ORF">OIN59_19805</name>
</gene>
<comment type="caution">
    <text evidence="3">The sequence shown here is derived from an EMBL/GenBank/DDBJ whole genome shotgun (WGS) entry which is preliminary data.</text>
</comment>
<dbReference type="EMBL" id="JAPCKI010000015">
    <property type="protein sequence ID" value="MDD2179691.1"/>
    <property type="molecule type" value="Genomic_DNA"/>
</dbReference>
<keyword evidence="2" id="KW-0732">Signal</keyword>
<evidence type="ECO:0008006" key="5">
    <source>
        <dbReference type="Google" id="ProtNLM"/>
    </source>
</evidence>
<dbReference type="RefSeq" id="WP_274113071.1">
    <property type="nucleotide sequence ID" value="NZ_JAPCKI010000015.1"/>
</dbReference>